<keyword evidence="7 10" id="KW-1133">Transmembrane helix</keyword>
<evidence type="ECO:0000256" key="1">
    <source>
        <dbReference type="ARBA" id="ARBA00004337"/>
    </source>
</evidence>
<dbReference type="EMBL" id="BDDD01001723">
    <property type="protein sequence ID" value="GAV77976.1"/>
    <property type="molecule type" value="Genomic_DNA"/>
</dbReference>
<evidence type="ECO:0000256" key="2">
    <source>
        <dbReference type="ARBA" id="ARBA00004653"/>
    </source>
</evidence>
<keyword evidence="9 10" id="KW-0472">Membrane</keyword>
<keyword evidence="8" id="KW-0333">Golgi apparatus</keyword>
<evidence type="ECO:0000256" key="8">
    <source>
        <dbReference type="ARBA" id="ARBA00023034"/>
    </source>
</evidence>
<keyword evidence="4 10" id="KW-0812">Transmembrane</keyword>
<protein>
    <recommendedName>
        <fullName evidence="10">Transmembrane 9 superfamily member</fullName>
    </recommendedName>
</protein>
<feature type="transmembrane region" description="Helical" evidence="10">
    <location>
        <begin position="207"/>
        <end position="233"/>
    </location>
</feature>
<comment type="subcellular location">
    <subcellularLocation>
        <location evidence="1">Endosome membrane</location>
        <topology evidence="1">Multi-pass membrane protein</topology>
    </subcellularLocation>
    <subcellularLocation>
        <location evidence="2">Golgi apparatus membrane</location>
        <topology evidence="2">Multi-pass membrane protein</topology>
    </subcellularLocation>
</comment>
<sequence length="499" mass="57530">SDNKPYYDFPFCPPGDPIPNRKKSFVELLAGDCLTPTQYELKFRVNTTMQVLCEKSLTKDDVSKLRKAAIKRSKCQMYFNGFAFNVKLGVLNSSERVILFNHVNLYPHYYKNQVKFIYSLSDLEDVVDITEVSEMKVNFTYSVFWQERNWESPAETKLYHTIEYYKYLTVIILVWMLLQASYLEYLRRYFTRCKKNSKVAKLLRRRPPYPSLLGAILGIGIHHLLMICILFVMKYKDALSPCESSVLSKLPPMYCFLSVVSGGVATWFHARYSLSGWKECVLQTATLYFVPAFCTTLVSVASEGIFYGRLHLPESASNVVKWVVVTVISLFLGGNFGFNFSSGALEYDATIVLRNPRNIRKQSWWMSTPAQMLLGGLLPFMTIFWNMDEIYASLHNLKVCGAFSTLFTAFLTVITVTVIVGMVFTHYDQKQDQWWWRSVLRGGSTAIYVYFYGIYFHYRTDIRGAPKMLMFLGLNGLIFYSFFLVLGTIGFFASSYIAH</sequence>
<comment type="caution">
    <text evidence="11">The sequence shown here is derived from an EMBL/GenBank/DDBJ whole genome shotgun (WGS) entry which is preliminary data.</text>
</comment>
<evidence type="ECO:0000256" key="5">
    <source>
        <dbReference type="ARBA" id="ARBA00022729"/>
    </source>
</evidence>
<feature type="transmembrane region" description="Helical" evidence="10">
    <location>
        <begin position="164"/>
        <end position="186"/>
    </location>
</feature>
<organism evidence="11 12">
    <name type="scientific">Cephalotus follicularis</name>
    <name type="common">Albany pitcher plant</name>
    <dbReference type="NCBI Taxonomy" id="3775"/>
    <lineage>
        <taxon>Eukaryota</taxon>
        <taxon>Viridiplantae</taxon>
        <taxon>Streptophyta</taxon>
        <taxon>Embryophyta</taxon>
        <taxon>Tracheophyta</taxon>
        <taxon>Spermatophyta</taxon>
        <taxon>Magnoliopsida</taxon>
        <taxon>eudicotyledons</taxon>
        <taxon>Gunneridae</taxon>
        <taxon>Pentapetalae</taxon>
        <taxon>rosids</taxon>
        <taxon>fabids</taxon>
        <taxon>Oxalidales</taxon>
        <taxon>Cephalotaceae</taxon>
        <taxon>Cephalotus</taxon>
    </lineage>
</organism>
<feature type="transmembrane region" description="Helical" evidence="10">
    <location>
        <begin position="253"/>
        <end position="274"/>
    </location>
</feature>
<dbReference type="PANTHER" id="PTHR10766">
    <property type="entry name" value="TRANSMEMBRANE 9 SUPERFAMILY PROTEIN"/>
    <property type="match status" value="1"/>
</dbReference>
<feature type="transmembrane region" description="Helical" evidence="10">
    <location>
        <begin position="405"/>
        <end position="427"/>
    </location>
</feature>
<evidence type="ECO:0000313" key="12">
    <source>
        <dbReference type="Proteomes" id="UP000187406"/>
    </source>
</evidence>
<keyword evidence="12" id="KW-1185">Reference proteome</keyword>
<evidence type="ECO:0000256" key="9">
    <source>
        <dbReference type="ARBA" id="ARBA00023136"/>
    </source>
</evidence>
<dbReference type="Pfam" id="PF02990">
    <property type="entry name" value="EMP70"/>
    <property type="match status" value="1"/>
</dbReference>
<reference evidence="12" key="1">
    <citation type="submission" date="2016-04" db="EMBL/GenBank/DDBJ databases">
        <title>Cephalotus genome sequencing.</title>
        <authorList>
            <person name="Fukushima K."/>
            <person name="Hasebe M."/>
            <person name="Fang X."/>
        </authorList>
    </citation>
    <scope>NUCLEOTIDE SEQUENCE [LARGE SCALE GENOMIC DNA]</scope>
    <source>
        <strain evidence="12">cv. St1</strain>
    </source>
</reference>
<feature type="transmembrane region" description="Helical" evidence="10">
    <location>
        <begin position="364"/>
        <end position="385"/>
    </location>
</feature>
<dbReference type="PANTHER" id="PTHR10766:SF119">
    <property type="entry name" value="TRANSMEMBRANE 9 SUPERFAMILY MEMBER 5"/>
    <property type="match status" value="1"/>
</dbReference>
<proteinExistence type="inferred from homology"/>
<feature type="transmembrane region" description="Helical" evidence="10">
    <location>
        <begin position="478"/>
        <end position="498"/>
    </location>
</feature>
<feature type="transmembrane region" description="Helical" evidence="10">
    <location>
        <begin position="319"/>
        <end position="338"/>
    </location>
</feature>
<dbReference type="STRING" id="3775.A0A1Q3CCM4"/>
<dbReference type="GO" id="GO:0000139">
    <property type="term" value="C:Golgi membrane"/>
    <property type="evidence" value="ECO:0007669"/>
    <property type="project" value="UniProtKB-SubCell"/>
</dbReference>
<keyword evidence="6" id="KW-0967">Endosome</keyword>
<dbReference type="OrthoDB" id="1603782at2759"/>
<dbReference type="InParanoid" id="A0A1Q3CCM4"/>
<feature type="non-terminal residue" evidence="11">
    <location>
        <position position="1"/>
    </location>
</feature>
<comment type="similarity">
    <text evidence="3 10">Belongs to the nonaspanin (TM9SF) (TC 9.A.2) family.</text>
</comment>
<evidence type="ECO:0000256" key="4">
    <source>
        <dbReference type="ARBA" id="ARBA00022692"/>
    </source>
</evidence>
<keyword evidence="5" id="KW-0732">Signal</keyword>
<dbReference type="InterPro" id="IPR004240">
    <property type="entry name" value="EMP70"/>
</dbReference>
<feature type="non-terminal residue" evidence="11">
    <location>
        <position position="499"/>
    </location>
</feature>
<dbReference type="GO" id="GO:0072657">
    <property type="term" value="P:protein localization to membrane"/>
    <property type="evidence" value="ECO:0007669"/>
    <property type="project" value="TreeGrafter"/>
</dbReference>
<feature type="transmembrane region" description="Helical" evidence="10">
    <location>
        <begin position="286"/>
        <end position="307"/>
    </location>
</feature>
<dbReference type="Proteomes" id="UP000187406">
    <property type="component" value="Unassembled WGS sequence"/>
</dbReference>
<evidence type="ECO:0000256" key="3">
    <source>
        <dbReference type="ARBA" id="ARBA00005227"/>
    </source>
</evidence>
<feature type="transmembrane region" description="Helical" evidence="10">
    <location>
        <begin position="439"/>
        <end position="458"/>
    </location>
</feature>
<dbReference type="GO" id="GO:0010008">
    <property type="term" value="C:endosome membrane"/>
    <property type="evidence" value="ECO:0007669"/>
    <property type="project" value="UniProtKB-SubCell"/>
</dbReference>
<name>A0A1Q3CCM4_CEPFO</name>
<evidence type="ECO:0000256" key="7">
    <source>
        <dbReference type="ARBA" id="ARBA00022989"/>
    </source>
</evidence>
<accession>A0A1Q3CCM4</accession>
<gene>
    <name evidence="11" type="ORF">CFOL_v3_21444</name>
</gene>
<evidence type="ECO:0000256" key="6">
    <source>
        <dbReference type="ARBA" id="ARBA00022753"/>
    </source>
</evidence>
<evidence type="ECO:0000313" key="11">
    <source>
        <dbReference type="EMBL" id="GAV77976.1"/>
    </source>
</evidence>
<dbReference type="AlphaFoldDB" id="A0A1Q3CCM4"/>
<evidence type="ECO:0000256" key="10">
    <source>
        <dbReference type="RuleBase" id="RU363079"/>
    </source>
</evidence>